<dbReference type="Proteomes" id="UP000515163">
    <property type="component" value="Unplaced"/>
</dbReference>
<dbReference type="SUPFAM" id="SSF144232">
    <property type="entry name" value="HIT/MYND zinc finger-like"/>
    <property type="match status" value="1"/>
</dbReference>
<dbReference type="GO" id="GO:0008270">
    <property type="term" value="F:zinc ion binding"/>
    <property type="evidence" value="ECO:0007669"/>
    <property type="project" value="UniProtKB-KW"/>
</dbReference>
<evidence type="ECO:0000256" key="4">
    <source>
        <dbReference type="PROSITE-ProRule" id="PRU00134"/>
    </source>
</evidence>
<sequence length="598" mass="68683">MYSKFQCWRCDKVTSEGKKCGACGMAYYCTDRCRINDEFRHSGSECEDVAVRYVCHGCKKKKTTQLKMCTNCMKVWFCDRQCQVKAWQSHKEECQAISKATIELGSRLNGINTIRMAKPGMSQLYYWGNTPAIDLLNLPMNEGMGYTEPLSLLLCGVGDPRKVCFTISKLQDAEYKGKVTFVMNDICSCTLARTLLLLYLLCKGGESKARSVTQIWYSLYLSEEDHQFVIACLRDLIQISNLEVITHGIMKMNAEQFSSLKNVWITWLHLSRKEFDIFGQRRQQFDNDRSAAYGMKSYIEEIPRKHQRSAQEWLQNGMLCSEQNRKNLTKENFTLMGSSFQLDSNSGSYEYGVPTDSFPFNGWDYRIVSAMYPKTNSLTVMYNNYITDVLRKCAARLQNDNIHLSFILSNCTDVTPYLPEGMTYDRIMTSNLWDYIHLGDLLKFMKPLLNARNKWAVVVTETQNWIRQLPLLYDKKMGLTVGSAVRQKVLKDTGNKSIANSMGKQGFLDYCNITEEVTSFVRASLLDPSPNSSRKTKSHIPSLEKLAAEFGLRPRDFARRENTVAPFRWSLNCRRVSLLQGTEMSVEWSLIPIYPSLD</sequence>
<dbReference type="InterPro" id="IPR002893">
    <property type="entry name" value="Znf_MYND"/>
</dbReference>
<keyword evidence="6" id="KW-1185">Reference proteome</keyword>
<dbReference type="KEGG" id="aten:116308741"/>
<dbReference type="InterPro" id="IPR027974">
    <property type="entry name" value="DUF4470"/>
</dbReference>
<evidence type="ECO:0000256" key="3">
    <source>
        <dbReference type="ARBA" id="ARBA00022833"/>
    </source>
</evidence>
<keyword evidence="2 4" id="KW-0863">Zinc-finger</keyword>
<organism evidence="6 7">
    <name type="scientific">Actinia tenebrosa</name>
    <name type="common">Australian red waratah sea anemone</name>
    <dbReference type="NCBI Taxonomy" id="6105"/>
    <lineage>
        <taxon>Eukaryota</taxon>
        <taxon>Metazoa</taxon>
        <taxon>Cnidaria</taxon>
        <taxon>Anthozoa</taxon>
        <taxon>Hexacorallia</taxon>
        <taxon>Actiniaria</taxon>
        <taxon>Actiniidae</taxon>
        <taxon>Actinia</taxon>
    </lineage>
</organism>
<dbReference type="OrthoDB" id="10041188at2759"/>
<keyword evidence="3" id="KW-0862">Zinc</keyword>
<dbReference type="PROSITE" id="PS50865">
    <property type="entry name" value="ZF_MYND_2"/>
    <property type="match status" value="1"/>
</dbReference>
<dbReference type="PROSITE" id="PS01360">
    <property type="entry name" value="ZF_MYND_1"/>
    <property type="match status" value="1"/>
</dbReference>
<dbReference type="RefSeq" id="XP_031575082.1">
    <property type="nucleotide sequence ID" value="XM_031719222.1"/>
</dbReference>
<gene>
    <name evidence="7 8" type="primary">LOC116308741</name>
</gene>
<evidence type="ECO:0000313" key="6">
    <source>
        <dbReference type="Proteomes" id="UP000515163"/>
    </source>
</evidence>
<dbReference type="GeneID" id="116308741"/>
<dbReference type="Pfam" id="PF14737">
    <property type="entry name" value="DUF4470"/>
    <property type="match status" value="1"/>
</dbReference>
<name>A0A6P8J4U9_ACTTE</name>
<evidence type="ECO:0000256" key="1">
    <source>
        <dbReference type="ARBA" id="ARBA00022723"/>
    </source>
</evidence>
<feature type="domain" description="MYND-type" evidence="5">
    <location>
        <begin position="55"/>
        <end position="94"/>
    </location>
</feature>
<accession>A0A6P8J4U9</accession>
<dbReference type="RefSeq" id="XP_031575081.1">
    <property type="nucleotide sequence ID" value="XM_031719221.1"/>
</dbReference>
<keyword evidence="1" id="KW-0479">Metal-binding</keyword>
<evidence type="ECO:0000256" key="2">
    <source>
        <dbReference type="ARBA" id="ARBA00022771"/>
    </source>
</evidence>
<dbReference type="Pfam" id="PF01753">
    <property type="entry name" value="zf-MYND"/>
    <property type="match status" value="1"/>
</dbReference>
<protein>
    <submittedName>
        <fullName evidence="7 8">Uncharacterized protein LOC116308741</fullName>
    </submittedName>
</protein>
<evidence type="ECO:0000259" key="5">
    <source>
        <dbReference type="PROSITE" id="PS50865"/>
    </source>
</evidence>
<reference evidence="7 8" key="1">
    <citation type="submission" date="2025-04" db="UniProtKB">
        <authorList>
            <consortium name="RefSeq"/>
        </authorList>
    </citation>
    <scope>IDENTIFICATION</scope>
    <source>
        <tissue evidence="7 8">Tentacle</tissue>
    </source>
</reference>
<evidence type="ECO:0000313" key="8">
    <source>
        <dbReference type="RefSeq" id="XP_031575082.1"/>
    </source>
</evidence>
<dbReference type="Gene3D" id="6.10.140.2220">
    <property type="match status" value="1"/>
</dbReference>
<proteinExistence type="predicted"/>
<evidence type="ECO:0000313" key="7">
    <source>
        <dbReference type="RefSeq" id="XP_031575081.1"/>
    </source>
</evidence>
<dbReference type="AlphaFoldDB" id="A0A6P8J4U9"/>